<dbReference type="RefSeq" id="WP_316852140.1">
    <property type="nucleotide sequence ID" value="NZ_CATZAR010000018.1"/>
</dbReference>
<evidence type="ECO:0000313" key="1">
    <source>
        <dbReference type="EMBL" id="CAJ0805067.1"/>
    </source>
</evidence>
<dbReference type="Proteomes" id="UP001189773">
    <property type="component" value="Unassembled WGS sequence"/>
</dbReference>
<comment type="caution">
    <text evidence="1">The sequence shown here is derived from an EMBL/GenBank/DDBJ whole genome shotgun (WGS) entry which is preliminary data.</text>
</comment>
<protein>
    <submittedName>
        <fullName evidence="1">Uncharacterized protein</fullName>
    </submittedName>
</protein>
<dbReference type="EMBL" id="CATZAR010000018">
    <property type="protein sequence ID" value="CAJ0805067.1"/>
    <property type="molecule type" value="Genomic_DNA"/>
</dbReference>
<sequence length="133" mass="14837">MSLQAKFDTNTEEDAEHTIAWLNATGIAKVSTWAELNALRSLELQLRDTPPVLSYLSQLGEVLSISRITSQGIVFYLTDIPLWVDVPEKERRVTSDRADGFLFCPMSNVICFNDFGNIYGASRQRGGASGRHQ</sequence>
<evidence type="ECO:0000313" key="2">
    <source>
        <dbReference type="Proteomes" id="UP001189773"/>
    </source>
</evidence>
<reference evidence="1 2" key="1">
    <citation type="submission" date="2023-07" db="EMBL/GenBank/DDBJ databases">
        <authorList>
            <person name="Peeters C."/>
        </authorList>
    </citation>
    <scope>NUCLEOTIDE SEQUENCE [LARGE SCALE GENOMIC DNA]</scope>
    <source>
        <strain evidence="1 2">LMG 18095</strain>
    </source>
</reference>
<organism evidence="1 2">
    <name type="scientific">Ralstonia thomasii</name>
    <dbReference type="NCBI Taxonomy" id="3058596"/>
    <lineage>
        <taxon>Bacteria</taxon>
        <taxon>Pseudomonadati</taxon>
        <taxon>Pseudomonadota</taxon>
        <taxon>Betaproteobacteria</taxon>
        <taxon>Burkholderiales</taxon>
        <taxon>Burkholderiaceae</taxon>
        <taxon>Ralstonia</taxon>
    </lineage>
</organism>
<keyword evidence="2" id="KW-1185">Reference proteome</keyword>
<name>A0ABM9JUI6_9RALS</name>
<proteinExistence type="predicted"/>
<accession>A0ABM9JUI6</accession>
<gene>
    <name evidence="1" type="ORF">LMG18095_04195</name>
</gene>